<dbReference type="GO" id="GO:0003677">
    <property type="term" value="F:DNA binding"/>
    <property type="evidence" value="ECO:0007669"/>
    <property type="project" value="UniProtKB-KW"/>
</dbReference>
<dbReference type="InterPro" id="IPR047240">
    <property type="entry name" value="SANT_CDC5L_II"/>
</dbReference>
<dbReference type="GeneID" id="87838218"/>
<feature type="domain" description="Myb-like" evidence="10">
    <location>
        <begin position="53"/>
        <end position="102"/>
    </location>
</feature>
<feature type="region of interest" description="Disordered" evidence="9">
    <location>
        <begin position="109"/>
        <end position="190"/>
    </location>
</feature>
<keyword evidence="2" id="KW-0507">mRNA processing</keyword>
<dbReference type="SMART" id="SM00717">
    <property type="entry name" value="SANT"/>
    <property type="match status" value="2"/>
</dbReference>
<evidence type="ECO:0000313" key="12">
    <source>
        <dbReference type="EMBL" id="KAK3293968.1"/>
    </source>
</evidence>
<evidence type="ECO:0000256" key="7">
    <source>
        <dbReference type="ARBA" id="ARBA00023242"/>
    </source>
</evidence>
<dbReference type="GO" id="GO:0005681">
    <property type="term" value="C:spliceosomal complex"/>
    <property type="evidence" value="ECO:0007669"/>
    <property type="project" value="UniProtKB-KW"/>
</dbReference>
<evidence type="ECO:0000256" key="9">
    <source>
        <dbReference type="SAM" id="MobiDB-lite"/>
    </source>
</evidence>
<evidence type="ECO:0000256" key="4">
    <source>
        <dbReference type="ARBA" id="ARBA00022737"/>
    </source>
</evidence>
<feature type="compositionally biased region" description="Basic and acidic residues" evidence="9">
    <location>
        <begin position="243"/>
        <end position="256"/>
    </location>
</feature>
<dbReference type="RefSeq" id="XP_062657482.1">
    <property type="nucleotide sequence ID" value="XM_062801270.1"/>
</dbReference>
<dbReference type="InterPro" id="IPR047242">
    <property type="entry name" value="CDC5L/Cef1"/>
</dbReference>
<dbReference type="FunFam" id="1.10.10.60:FF:000021">
    <property type="entry name" value="CDC5 cell division cycle 5-like"/>
    <property type="match status" value="1"/>
</dbReference>
<dbReference type="AlphaFoldDB" id="A0AAE0HCG3"/>
<feature type="domain" description="HTH myb-type" evidence="11">
    <location>
        <begin position="57"/>
        <end position="106"/>
    </location>
</feature>
<dbReference type="CDD" id="cd11659">
    <property type="entry name" value="SANT_CDC5_II"/>
    <property type="match status" value="1"/>
</dbReference>
<accession>A0AAE0HCG3</accession>
<evidence type="ECO:0000259" key="10">
    <source>
        <dbReference type="PROSITE" id="PS50090"/>
    </source>
</evidence>
<evidence type="ECO:0000256" key="5">
    <source>
        <dbReference type="ARBA" id="ARBA00023125"/>
    </source>
</evidence>
<feature type="region of interest" description="Disordered" evidence="9">
    <location>
        <begin position="243"/>
        <end position="315"/>
    </location>
</feature>
<dbReference type="GO" id="GO:0000398">
    <property type="term" value="P:mRNA splicing, via spliceosome"/>
    <property type="evidence" value="ECO:0007669"/>
    <property type="project" value="InterPro"/>
</dbReference>
<comment type="similarity">
    <text evidence="1">Belongs to the CEF1 family.</text>
</comment>
<keyword evidence="7" id="KW-0539">Nucleus</keyword>
<dbReference type="InterPro" id="IPR009057">
    <property type="entry name" value="Homeodomain-like_sf"/>
</dbReference>
<evidence type="ECO:0000256" key="6">
    <source>
        <dbReference type="ARBA" id="ARBA00023187"/>
    </source>
</evidence>
<gene>
    <name evidence="12" type="ORF">B0H64DRAFT_343077</name>
</gene>
<comment type="caution">
    <text evidence="12">The sequence shown here is derived from an EMBL/GenBank/DDBJ whole genome shotgun (WGS) entry which is preliminary data.</text>
</comment>
<dbReference type="CDD" id="cd00167">
    <property type="entry name" value="SANT"/>
    <property type="match status" value="1"/>
</dbReference>
<comment type="function">
    <text evidence="8">Involved in pre-mRNA splicing and cell cycle control.</text>
</comment>
<dbReference type="Pfam" id="PF13921">
    <property type="entry name" value="Myb_DNA-bind_6"/>
    <property type="match status" value="1"/>
</dbReference>
<keyword evidence="4" id="KW-0677">Repeat</keyword>
<keyword evidence="6" id="KW-0508">mRNA splicing</keyword>
<dbReference type="SUPFAM" id="SSF46689">
    <property type="entry name" value="Homeodomain-like"/>
    <property type="match status" value="1"/>
</dbReference>
<dbReference type="PANTHER" id="PTHR45885">
    <property type="entry name" value="CELL DIVISION CYCLE 5-LIKE PROTEIN"/>
    <property type="match status" value="1"/>
</dbReference>
<evidence type="ECO:0000256" key="2">
    <source>
        <dbReference type="ARBA" id="ARBA00022664"/>
    </source>
</evidence>
<dbReference type="InterPro" id="IPR017930">
    <property type="entry name" value="Myb_dom"/>
</dbReference>
<evidence type="ECO:0000313" key="13">
    <source>
        <dbReference type="Proteomes" id="UP001278766"/>
    </source>
</evidence>
<reference evidence="12" key="1">
    <citation type="journal article" date="2023" name="Mol. Phylogenet. Evol.">
        <title>Genome-scale phylogeny and comparative genomics of the fungal order Sordariales.</title>
        <authorList>
            <person name="Hensen N."/>
            <person name="Bonometti L."/>
            <person name="Westerberg I."/>
            <person name="Brannstrom I.O."/>
            <person name="Guillou S."/>
            <person name="Cros-Aarteil S."/>
            <person name="Calhoun S."/>
            <person name="Haridas S."/>
            <person name="Kuo A."/>
            <person name="Mondo S."/>
            <person name="Pangilinan J."/>
            <person name="Riley R."/>
            <person name="LaButti K."/>
            <person name="Andreopoulos B."/>
            <person name="Lipzen A."/>
            <person name="Chen C."/>
            <person name="Yan M."/>
            <person name="Daum C."/>
            <person name="Ng V."/>
            <person name="Clum A."/>
            <person name="Steindorff A."/>
            <person name="Ohm R.A."/>
            <person name="Martin F."/>
            <person name="Silar P."/>
            <person name="Natvig D.O."/>
            <person name="Lalanne C."/>
            <person name="Gautier V."/>
            <person name="Ament-Velasquez S.L."/>
            <person name="Kruys A."/>
            <person name="Hutchinson M.I."/>
            <person name="Powell A.J."/>
            <person name="Barry K."/>
            <person name="Miller A.N."/>
            <person name="Grigoriev I.V."/>
            <person name="Debuchy R."/>
            <person name="Gladieux P."/>
            <person name="Hiltunen Thoren M."/>
            <person name="Johannesson H."/>
        </authorList>
    </citation>
    <scope>NUCLEOTIDE SEQUENCE</scope>
    <source>
        <strain evidence="12">CBS 168.71</strain>
    </source>
</reference>
<name>A0AAE0HCG3_9PEZI</name>
<evidence type="ECO:0000259" key="11">
    <source>
        <dbReference type="PROSITE" id="PS51294"/>
    </source>
</evidence>
<dbReference type="InterPro" id="IPR001005">
    <property type="entry name" value="SANT/Myb"/>
</dbReference>
<sequence length="779" mass="86727">MPVVKGGVWTNIEDEILKASVSKYGLNQWARVSSLLARKTPKQCKARWNEWLDPSIKKIEWSKEEDEKLLHLAKLMPTQWRTIAPIVGRTANQCLERYQRLLDEAEQREGSSLGLMGPEGGETQAPSADDVRRLRPGEVDPDPETKPARPDTIDLDEDEKEMLSEARARLANTQGKKAKRKARERQQEESRRLAALQKRRELKTAGINIKVTTRKKGQMDYNADIPFEKKAVPGFYDTTDEISRNEFQRSHFDPKKQQVGNKRKGEEDGDVDRKRRKNEKDGPSASTQAAIKAGQMQKIREAEQSSKRKALSLPAPQVGEGELEEIVKMGMIGERASATARDSENDATRGLVGNYSALNTNAPIRTPLAPAQEDHIANEIRNIRALTQTQSSLLGGENTPLHEGAGSTGFESVAPRKQVVATPNPLATPLRSAANGVGATPLRPGQTPLRTPRDTFALNAADKDMDMVGGTPADVRMRDLSLRHQLKQSLAALPKPKETEWELELPEDQQEPLTAEQREEDAAERDRREQAIRDAQEMLERKRRTQVMQRDLPRAVSVDYNELVRAASEIDDPARALVAREAALLMAHDATRYPLAGAPSTNPIPLPQMDDPALAEARLKVLLEMKDQLKPEEIEAVWNKENSNSLLLGLGCYDDDDEDDQVATMKTALDTALDTLLTSAEKGNKLEKKLGLHLGGYRNRAEMLRGKVGEAHAALEKARGALGGFRILEASEQQAIQRRLAALRTEVAFVSTREREAQELYRGVRAELEELRIAAGERA</sequence>
<reference evidence="12" key="2">
    <citation type="submission" date="2023-06" db="EMBL/GenBank/DDBJ databases">
        <authorList>
            <consortium name="Lawrence Berkeley National Laboratory"/>
            <person name="Haridas S."/>
            <person name="Hensen N."/>
            <person name="Bonometti L."/>
            <person name="Westerberg I."/>
            <person name="Brannstrom I.O."/>
            <person name="Guillou S."/>
            <person name="Cros-Aarteil S."/>
            <person name="Calhoun S."/>
            <person name="Kuo A."/>
            <person name="Mondo S."/>
            <person name="Pangilinan J."/>
            <person name="Riley R."/>
            <person name="Labutti K."/>
            <person name="Andreopoulos B."/>
            <person name="Lipzen A."/>
            <person name="Chen C."/>
            <person name="Yanf M."/>
            <person name="Daum C."/>
            <person name="Ng V."/>
            <person name="Clum A."/>
            <person name="Steindorff A."/>
            <person name="Ohm R."/>
            <person name="Martin F."/>
            <person name="Silar P."/>
            <person name="Natvig D."/>
            <person name="Lalanne C."/>
            <person name="Gautier V."/>
            <person name="Ament-Velasquez S.L."/>
            <person name="Kruys A."/>
            <person name="Hutchinson M.I."/>
            <person name="Powell A.J."/>
            <person name="Barry K."/>
            <person name="Miller A.N."/>
            <person name="Grigoriev I.V."/>
            <person name="Debuchy R."/>
            <person name="Gladieux P."/>
            <person name="Thoren M.H."/>
            <person name="Johannesson H."/>
        </authorList>
    </citation>
    <scope>NUCLEOTIDE SEQUENCE</scope>
    <source>
        <strain evidence="12">CBS 168.71</strain>
    </source>
</reference>
<evidence type="ECO:0000256" key="1">
    <source>
        <dbReference type="ARBA" id="ARBA00010506"/>
    </source>
</evidence>
<feature type="region of interest" description="Disordered" evidence="9">
    <location>
        <begin position="493"/>
        <end position="529"/>
    </location>
</feature>
<dbReference type="PANTHER" id="PTHR45885:SF1">
    <property type="entry name" value="CELL DIVISION CYCLE 5-LIKE PROTEIN"/>
    <property type="match status" value="1"/>
</dbReference>
<dbReference type="Proteomes" id="UP001278766">
    <property type="component" value="Unassembled WGS sequence"/>
</dbReference>
<keyword evidence="3" id="KW-0747">Spliceosome</keyword>
<dbReference type="EMBL" id="JAUEPN010000005">
    <property type="protein sequence ID" value="KAK3293968.1"/>
    <property type="molecule type" value="Genomic_DNA"/>
</dbReference>
<dbReference type="PROSITE" id="PS51294">
    <property type="entry name" value="HTH_MYB"/>
    <property type="match status" value="2"/>
</dbReference>
<feature type="domain" description="HTH myb-type" evidence="11">
    <location>
        <begin position="1"/>
        <end position="56"/>
    </location>
</feature>
<evidence type="ECO:0000256" key="3">
    <source>
        <dbReference type="ARBA" id="ARBA00022728"/>
    </source>
</evidence>
<dbReference type="InterPro" id="IPR021786">
    <property type="entry name" value="Cdc5p/Cef1_C"/>
</dbReference>
<protein>
    <submittedName>
        <fullName evidence="12">Pre-mRNA splicing factor component-domain-containing protein</fullName>
    </submittedName>
</protein>
<feature type="domain" description="Myb-like" evidence="10">
    <location>
        <begin position="1"/>
        <end position="52"/>
    </location>
</feature>
<dbReference type="Pfam" id="PF11831">
    <property type="entry name" value="Myb_Cef"/>
    <property type="match status" value="1"/>
</dbReference>
<feature type="compositionally biased region" description="Acidic residues" evidence="9">
    <location>
        <begin position="501"/>
        <end position="510"/>
    </location>
</feature>
<dbReference type="Gene3D" id="1.10.10.60">
    <property type="entry name" value="Homeodomain-like"/>
    <property type="match status" value="2"/>
</dbReference>
<keyword evidence="5" id="KW-0238">DNA-binding</keyword>
<keyword evidence="13" id="KW-1185">Reference proteome</keyword>
<feature type="compositionally biased region" description="Basic and acidic residues" evidence="9">
    <location>
        <begin position="129"/>
        <end position="152"/>
    </location>
</feature>
<feature type="region of interest" description="Disordered" evidence="9">
    <location>
        <begin position="426"/>
        <end position="452"/>
    </location>
</feature>
<proteinExistence type="inferred from homology"/>
<organism evidence="12 13">
    <name type="scientific">Chaetomium fimeti</name>
    <dbReference type="NCBI Taxonomy" id="1854472"/>
    <lineage>
        <taxon>Eukaryota</taxon>
        <taxon>Fungi</taxon>
        <taxon>Dikarya</taxon>
        <taxon>Ascomycota</taxon>
        <taxon>Pezizomycotina</taxon>
        <taxon>Sordariomycetes</taxon>
        <taxon>Sordariomycetidae</taxon>
        <taxon>Sordariales</taxon>
        <taxon>Chaetomiaceae</taxon>
        <taxon>Chaetomium</taxon>
    </lineage>
</organism>
<dbReference type="GO" id="GO:0000974">
    <property type="term" value="C:Prp19 complex"/>
    <property type="evidence" value="ECO:0007669"/>
    <property type="project" value="InterPro"/>
</dbReference>
<dbReference type="PROSITE" id="PS50090">
    <property type="entry name" value="MYB_LIKE"/>
    <property type="match status" value="2"/>
</dbReference>
<evidence type="ECO:0000256" key="8">
    <source>
        <dbReference type="ARBA" id="ARBA00055157"/>
    </source>
</evidence>